<organism evidence="9 10">
    <name type="scientific">Microcella alkaliphila</name>
    <dbReference type="NCBI Taxonomy" id="279828"/>
    <lineage>
        <taxon>Bacteria</taxon>
        <taxon>Bacillati</taxon>
        <taxon>Actinomycetota</taxon>
        <taxon>Actinomycetes</taxon>
        <taxon>Micrococcales</taxon>
        <taxon>Microbacteriaceae</taxon>
        <taxon>Microcella</taxon>
    </lineage>
</organism>
<dbReference type="PANTHER" id="PTHR12677:SF59">
    <property type="entry name" value="GOLGI APPARATUS MEMBRANE PROTEIN TVP38-RELATED"/>
    <property type="match status" value="1"/>
</dbReference>
<evidence type="ECO:0000256" key="3">
    <source>
        <dbReference type="ARBA" id="ARBA00022475"/>
    </source>
</evidence>
<keyword evidence="4 7" id="KW-0812">Transmembrane</keyword>
<accession>A0A0U4NX59</accession>
<evidence type="ECO:0000259" key="8">
    <source>
        <dbReference type="Pfam" id="PF09335"/>
    </source>
</evidence>
<reference evidence="9 10" key="2">
    <citation type="submission" date="2016-01" db="EMBL/GenBank/DDBJ databases">
        <title>Microcella alkaliphila JAM AC0309 whole genome shotgun sequence.</title>
        <authorList>
            <person name="Kurata A."/>
            <person name="Hirose Y."/>
            <person name="Kishimoto N."/>
            <person name="Kobayashi T."/>
        </authorList>
    </citation>
    <scope>NUCLEOTIDE SEQUENCE [LARGE SCALE GENOMIC DNA]</scope>
    <source>
        <strain evidence="9 10">JAM AC0309</strain>
    </source>
</reference>
<dbReference type="GO" id="GO:0005886">
    <property type="term" value="C:plasma membrane"/>
    <property type="evidence" value="ECO:0007669"/>
    <property type="project" value="UniProtKB-SubCell"/>
</dbReference>
<dbReference type="InterPro" id="IPR032816">
    <property type="entry name" value="VTT_dom"/>
</dbReference>
<evidence type="ECO:0000313" key="9">
    <source>
        <dbReference type="EMBL" id="BAU32803.1"/>
    </source>
</evidence>
<keyword evidence="3 7" id="KW-1003">Cell membrane</keyword>
<evidence type="ECO:0000313" key="10">
    <source>
        <dbReference type="Proteomes" id="UP000218965"/>
    </source>
</evidence>
<dbReference type="AlphaFoldDB" id="A0A0U4NX59"/>
<proteinExistence type="inferred from homology"/>
<feature type="domain" description="VTT" evidence="8">
    <location>
        <begin position="62"/>
        <end position="177"/>
    </location>
</feature>
<feature type="transmembrane region" description="Helical" evidence="7">
    <location>
        <begin position="186"/>
        <end position="205"/>
    </location>
</feature>
<evidence type="ECO:0000256" key="2">
    <source>
        <dbReference type="ARBA" id="ARBA00008640"/>
    </source>
</evidence>
<comment type="similarity">
    <text evidence="2 7">Belongs to the TVP38/TMEM64 family.</text>
</comment>
<feature type="transmembrane region" description="Helical" evidence="7">
    <location>
        <begin position="41"/>
        <end position="58"/>
    </location>
</feature>
<keyword evidence="5 7" id="KW-1133">Transmembrane helix</keyword>
<dbReference type="Pfam" id="PF09335">
    <property type="entry name" value="VTT_dom"/>
    <property type="match status" value="1"/>
</dbReference>
<sequence>MSRRVVAKLVVFVAIVAIAVATGLLVDLPSVEQVQTAADELGWWSLAVFALLYGAITMTPAPKSVISIAAGAVFGFWTALPVVLLGALLSATGSFFLGKALGRGAVEKFTGQRVDKVDRLLSDRGLVAVLGVRMVPVIPFMAVNYASGLTGLRRRDYILGSAIGMIPGVVAWVAIGAFGLELGPPFWIAVSALGILTATAGLVAWKARKAESDA</sequence>
<dbReference type="InterPro" id="IPR015414">
    <property type="entry name" value="TMEM64"/>
</dbReference>
<dbReference type="PANTHER" id="PTHR12677">
    <property type="entry name" value="GOLGI APPARATUS MEMBRANE PROTEIN TVP38-RELATED"/>
    <property type="match status" value="1"/>
</dbReference>
<feature type="transmembrane region" description="Helical" evidence="7">
    <location>
        <begin position="65"/>
        <end position="89"/>
    </location>
</feature>
<protein>
    <recommendedName>
        <fullName evidence="7">TVP38/TMEM64 family membrane protein</fullName>
    </recommendedName>
</protein>
<evidence type="ECO:0000256" key="7">
    <source>
        <dbReference type="RuleBase" id="RU366058"/>
    </source>
</evidence>
<dbReference type="KEGG" id="malk:MalAC0309_1958"/>
<gene>
    <name evidence="9" type="ORF">MalAC0309_1958</name>
</gene>
<keyword evidence="6 7" id="KW-0472">Membrane</keyword>
<dbReference type="Proteomes" id="UP000218965">
    <property type="component" value="Chromosome"/>
</dbReference>
<comment type="subcellular location">
    <subcellularLocation>
        <location evidence="1 7">Cell membrane</location>
        <topology evidence="1 7">Multi-pass membrane protein</topology>
    </subcellularLocation>
</comment>
<dbReference type="EMBL" id="AP017315">
    <property type="protein sequence ID" value="BAU32803.1"/>
    <property type="molecule type" value="Genomic_DNA"/>
</dbReference>
<evidence type="ECO:0000256" key="6">
    <source>
        <dbReference type="ARBA" id="ARBA00023136"/>
    </source>
</evidence>
<evidence type="ECO:0000256" key="1">
    <source>
        <dbReference type="ARBA" id="ARBA00004651"/>
    </source>
</evidence>
<feature type="transmembrane region" description="Helical" evidence="7">
    <location>
        <begin position="157"/>
        <end position="180"/>
    </location>
</feature>
<dbReference type="OrthoDB" id="5242213at2"/>
<reference evidence="10" key="1">
    <citation type="submission" date="2015-12" db="EMBL/GenBank/DDBJ databases">
        <authorList>
            <person name="Shamseldin A."/>
            <person name="Moawad H."/>
            <person name="Abd El-Rahim W.M."/>
            <person name="Sadowsky M.J."/>
        </authorList>
    </citation>
    <scope>NUCLEOTIDE SEQUENCE [LARGE SCALE GENOMIC DNA]</scope>
    <source>
        <strain evidence="10">JAM AC0309</strain>
    </source>
</reference>
<name>A0A0U4NX59_9MICO</name>
<evidence type="ECO:0000256" key="5">
    <source>
        <dbReference type="ARBA" id="ARBA00022989"/>
    </source>
</evidence>
<evidence type="ECO:0000256" key="4">
    <source>
        <dbReference type="ARBA" id="ARBA00022692"/>
    </source>
</evidence>
<feature type="transmembrane region" description="Helical" evidence="7">
    <location>
        <begin position="125"/>
        <end position="145"/>
    </location>
</feature>